<evidence type="ECO:0000313" key="6">
    <source>
        <dbReference type="EMBL" id="MBL1092305.1"/>
    </source>
</evidence>
<dbReference type="InterPro" id="IPR004839">
    <property type="entry name" value="Aminotransferase_I/II_large"/>
</dbReference>
<evidence type="ECO:0000256" key="2">
    <source>
        <dbReference type="ARBA" id="ARBA00022576"/>
    </source>
</evidence>
<dbReference type="InterPro" id="IPR050859">
    <property type="entry name" value="Class-I_PLP-dep_aminotransf"/>
</dbReference>
<evidence type="ECO:0000256" key="1">
    <source>
        <dbReference type="ARBA" id="ARBA00001933"/>
    </source>
</evidence>
<dbReference type="Pfam" id="PF00155">
    <property type="entry name" value="Aminotran_1_2"/>
    <property type="match status" value="1"/>
</dbReference>
<feature type="domain" description="Aminotransferase class I/classII large" evidence="5">
    <location>
        <begin position="85"/>
        <end position="426"/>
    </location>
</feature>
<reference evidence="6 7" key="1">
    <citation type="submission" date="2021-01" db="EMBL/GenBank/DDBJ databases">
        <title>WGS of actinomycetes isolated from Thailand.</title>
        <authorList>
            <person name="Thawai C."/>
        </authorList>
    </citation>
    <scope>NUCLEOTIDE SEQUENCE [LARGE SCALE GENOMIC DNA]</scope>
    <source>
        <strain evidence="6 7">CH9-7</strain>
    </source>
</reference>
<keyword evidence="2 6" id="KW-0032">Aminotransferase</keyword>
<evidence type="ECO:0000313" key="7">
    <source>
        <dbReference type="Proteomes" id="UP000629371"/>
    </source>
</evidence>
<comment type="caution">
    <text evidence="6">The sequence shown here is derived from an EMBL/GenBank/DDBJ whole genome shotgun (WGS) entry which is preliminary data.</text>
</comment>
<dbReference type="InterPro" id="IPR015421">
    <property type="entry name" value="PyrdxlP-dep_Trfase_major"/>
</dbReference>
<proteinExistence type="predicted"/>
<keyword evidence="4" id="KW-0663">Pyridoxal phosphate</keyword>
<evidence type="ECO:0000256" key="4">
    <source>
        <dbReference type="ARBA" id="ARBA00022898"/>
    </source>
</evidence>
<comment type="cofactor">
    <cofactor evidence="1">
        <name>pyridoxal 5'-phosphate</name>
        <dbReference type="ChEBI" id="CHEBI:597326"/>
    </cofactor>
</comment>
<protein>
    <submittedName>
        <fullName evidence="6">PLP-dependent aminotransferase family protein</fullName>
    </submittedName>
</protein>
<dbReference type="Gene3D" id="3.90.1150.10">
    <property type="entry name" value="Aspartate Aminotransferase, domain 1"/>
    <property type="match status" value="1"/>
</dbReference>
<dbReference type="InterPro" id="IPR015422">
    <property type="entry name" value="PyrdxlP-dep_Trfase_small"/>
</dbReference>
<name>A0ABS1MX51_9ACTN</name>
<evidence type="ECO:0000259" key="5">
    <source>
        <dbReference type="Pfam" id="PF00155"/>
    </source>
</evidence>
<evidence type="ECO:0000256" key="3">
    <source>
        <dbReference type="ARBA" id="ARBA00022679"/>
    </source>
</evidence>
<gene>
    <name evidence="6" type="ORF">JK360_23425</name>
</gene>
<sequence length="439" mass="48358">MPRPGPDAELRPADLHSSLSDPLLDVMNFLNEVTLRYPEAISFGPGRPYDGFFEVDRIGGYLDTYTRHLEQDLGRSPEEVRTALFQYGRTKGQIHELVARTIAHDDGIHTDPSAVVVTVGCQEAMLLVLRALITGPDDVLLVTDPGYVGITGAARLLDAATVPVPEDDTGLDLDALRATVRELRARGKRPRAVYVIPDFANPSGASMPTEKRHALLDLAAAEDLLLLEDNPYGFFSRTGEQRPTLKSLDTRHRVIYFGSFAKTCFPGARVGYVIADQPVIGEDGGRTLLADELSKIKSMVTVNTPAIAQAAIGGMLLEHGCRLRDANKDLIEFYRGTMDALLAALARHLPQDRWEVRWNVPDGGFFLVLTLPFAADNAFLEESARDHGVIWTPMSYFYLGDGGERQLRLSASYLTPERIEEGVRRLAAHIIRRISRGAG</sequence>
<dbReference type="PANTHER" id="PTHR42790:SF19">
    <property type="entry name" value="KYNURENINE_ALPHA-AMINOADIPATE AMINOTRANSFERASE, MITOCHONDRIAL"/>
    <property type="match status" value="1"/>
</dbReference>
<dbReference type="RefSeq" id="WP_201807498.1">
    <property type="nucleotide sequence ID" value="NZ_JAERRI010000012.1"/>
</dbReference>
<keyword evidence="3" id="KW-0808">Transferase</keyword>
<dbReference type="PANTHER" id="PTHR42790">
    <property type="entry name" value="AMINOTRANSFERASE"/>
    <property type="match status" value="1"/>
</dbReference>
<accession>A0ABS1MX51</accession>
<dbReference type="GO" id="GO:0008483">
    <property type="term" value="F:transaminase activity"/>
    <property type="evidence" value="ECO:0007669"/>
    <property type="project" value="UniProtKB-KW"/>
</dbReference>
<dbReference type="CDD" id="cd00609">
    <property type="entry name" value="AAT_like"/>
    <property type="match status" value="1"/>
</dbReference>
<dbReference type="SUPFAM" id="SSF53383">
    <property type="entry name" value="PLP-dependent transferases"/>
    <property type="match status" value="1"/>
</dbReference>
<keyword evidence="7" id="KW-1185">Reference proteome</keyword>
<dbReference type="InterPro" id="IPR015424">
    <property type="entry name" value="PyrdxlP-dep_Trfase"/>
</dbReference>
<dbReference type="EMBL" id="JAERRI010000012">
    <property type="protein sequence ID" value="MBL1092305.1"/>
    <property type="molecule type" value="Genomic_DNA"/>
</dbReference>
<organism evidence="6 7">
    <name type="scientific">Streptomyces siderophoricus</name>
    <dbReference type="NCBI Taxonomy" id="2802281"/>
    <lineage>
        <taxon>Bacteria</taxon>
        <taxon>Bacillati</taxon>
        <taxon>Actinomycetota</taxon>
        <taxon>Actinomycetes</taxon>
        <taxon>Kitasatosporales</taxon>
        <taxon>Streptomycetaceae</taxon>
        <taxon>Streptomyces</taxon>
    </lineage>
</organism>
<dbReference type="Gene3D" id="3.40.640.10">
    <property type="entry name" value="Type I PLP-dependent aspartate aminotransferase-like (Major domain)"/>
    <property type="match status" value="1"/>
</dbReference>
<dbReference type="Proteomes" id="UP000629371">
    <property type="component" value="Unassembled WGS sequence"/>
</dbReference>